<organism evidence="4 5">
    <name type="scientific">Methanosuratincola subterraneus</name>
    <dbReference type="NCBI Taxonomy" id="2593994"/>
    <lineage>
        <taxon>Archaea</taxon>
        <taxon>Thermoproteota</taxon>
        <taxon>Methanosuratincolia</taxon>
        <taxon>Candidatus Methanomethylicales</taxon>
        <taxon>Candidatus Methanomethylicaceae</taxon>
        <taxon>Candidatus Methanosuratincola (ex Vanwonterghem et al. 2016)</taxon>
    </lineage>
</organism>
<dbReference type="SUPFAM" id="SSF51905">
    <property type="entry name" value="FAD/NAD(P)-binding domain"/>
    <property type="match status" value="1"/>
</dbReference>
<dbReference type="Gene3D" id="3.50.50.60">
    <property type="entry name" value="FAD/NAD(P)-binding domain"/>
    <property type="match status" value="2"/>
</dbReference>
<dbReference type="InterPro" id="IPR023753">
    <property type="entry name" value="FAD/NAD-binding_dom"/>
</dbReference>
<dbReference type="Pfam" id="PF07992">
    <property type="entry name" value="Pyr_redox_2"/>
    <property type="match status" value="1"/>
</dbReference>
<sequence>MEIYDVVIIGGGPAGVSAAIYAKRKLLRTALITKEIGGQVLLTSNIENYPGFVERSGMKLAEYFEQQLKEVEVEIFEDTVREVRIEGKMFKAICEEGREFYCKSVIATGGGSHKKLNVPGEEEFFGRGVYVCATCDAPLTKNKIVAVVGGGNAAFQSADLLARYAAKVYLIHRRGEFRADGILVNRVKGHANVEMITNAVIREIRGKDRVESVLLENLESRQLFDLPVQKVFIEIGKEVKVDYLKGLVQTNEYGQVIVDRLQRTSREGIFAAGEITDLPYGQAIISAGQGAVAALAAFDYISEKKY</sequence>
<name>A0A3S3VDC2_METS7</name>
<dbReference type="AlphaFoldDB" id="A0A3S3VDC2"/>
<accession>A0A3S3VDC2</accession>
<gene>
    <name evidence="4" type="ORF">Metus_0100</name>
</gene>
<dbReference type="PANTHER" id="PTHR48105">
    <property type="entry name" value="THIOREDOXIN REDUCTASE 1-RELATED-RELATED"/>
    <property type="match status" value="1"/>
</dbReference>
<dbReference type="InterPro" id="IPR050097">
    <property type="entry name" value="Ferredoxin-NADP_redctase_2"/>
</dbReference>
<dbReference type="PRINTS" id="PR00368">
    <property type="entry name" value="FADPNR"/>
</dbReference>
<protein>
    <submittedName>
        <fullName evidence="4">Thioredoxin reductase</fullName>
    </submittedName>
</protein>
<evidence type="ECO:0000256" key="2">
    <source>
        <dbReference type="ARBA" id="ARBA00023002"/>
    </source>
</evidence>
<reference evidence="4 5" key="1">
    <citation type="submission" date="2018-12" db="EMBL/GenBank/DDBJ databases">
        <title>The complete genome of the methanogenic archaea of the candidate phylum Verstraetearchaeota, obtained from the metagenome of underground thermal water.</title>
        <authorList>
            <person name="Kadnikov V.V."/>
            <person name="Mardanov A.V."/>
            <person name="Beletsky A.V."/>
            <person name="Karnachuk O.V."/>
            <person name="Ravin N.V."/>
        </authorList>
    </citation>
    <scope>NUCLEOTIDE SEQUENCE [LARGE SCALE GENOMIC DNA]</scope>
    <source>
        <strain evidence="4">Ch88</strain>
    </source>
</reference>
<dbReference type="InterPro" id="IPR036188">
    <property type="entry name" value="FAD/NAD-bd_sf"/>
</dbReference>
<proteinExistence type="predicted"/>
<keyword evidence="1" id="KW-0285">Flavoprotein</keyword>
<evidence type="ECO:0000313" key="4">
    <source>
        <dbReference type="EMBL" id="RWX74075.1"/>
    </source>
</evidence>
<comment type="caution">
    <text evidence="4">The sequence shown here is derived from an EMBL/GenBank/DDBJ whole genome shotgun (WGS) entry which is preliminary data.</text>
</comment>
<keyword evidence="2" id="KW-0560">Oxidoreductase</keyword>
<feature type="domain" description="FAD/NAD(P)-binding" evidence="3">
    <location>
        <begin position="4"/>
        <end position="287"/>
    </location>
</feature>
<dbReference type="GO" id="GO:0016491">
    <property type="term" value="F:oxidoreductase activity"/>
    <property type="evidence" value="ECO:0007669"/>
    <property type="project" value="UniProtKB-KW"/>
</dbReference>
<evidence type="ECO:0000256" key="1">
    <source>
        <dbReference type="ARBA" id="ARBA00022630"/>
    </source>
</evidence>
<dbReference type="PRINTS" id="PR00469">
    <property type="entry name" value="PNDRDTASEII"/>
</dbReference>
<evidence type="ECO:0000259" key="3">
    <source>
        <dbReference type="Pfam" id="PF07992"/>
    </source>
</evidence>
<dbReference type="EMBL" id="RXGA01000001">
    <property type="protein sequence ID" value="RWX74075.1"/>
    <property type="molecule type" value="Genomic_DNA"/>
</dbReference>
<evidence type="ECO:0000313" key="5">
    <source>
        <dbReference type="Proteomes" id="UP000288215"/>
    </source>
</evidence>
<dbReference type="Proteomes" id="UP000288215">
    <property type="component" value="Unassembled WGS sequence"/>
</dbReference>